<dbReference type="EMBL" id="UIGY01000022">
    <property type="protein sequence ID" value="SUZ08434.1"/>
    <property type="molecule type" value="Genomic_DNA"/>
</dbReference>
<name>A0A381L3E7_BLUGR</name>
<protein>
    <submittedName>
        <fullName evidence="9">Bgt-525</fullName>
    </submittedName>
</protein>
<keyword evidence="4" id="KW-0804">Transcription</keyword>
<comment type="subcellular location">
    <subcellularLocation>
        <location evidence="1">Nucleus</location>
    </subcellularLocation>
</comment>
<dbReference type="GO" id="GO:0000981">
    <property type="term" value="F:DNA-binding transcription factor activity, RNA polymerase II-specific"/>
    <property type="evidence" value="ECO:0007669"/>
    <property type="project" value="TreeGrafter"/>
</dbReference>
<evidence type="ECO:0000256" key="7">
    <source>
        <dbReference type="SAM" id="MobiDB-lite"/>
    </source>
</evidence>
<feature type="compositionally biased region" description="Basic residues" evidence="7">
    <location>
        <begin position="100"/>
        <end position="115"/>
    </location>
</feature>
<keyword evidence="2" id="KW-0805">Transcription regulation</keyword>
<accession>A0A381L3E7</accession>
<gene>
    <name evidence="9" type="ORF">BGT96224V2_LOCUS1610</name>
</gene>
<evidence type="ECO:0000313" key="9">
    <source>
        <dbReference type="EMBL" id="SUZ08434.1"/>
    </source>
</evidence>
<feature type="compositionally biased region" description="Polar residues" evidence="7">
    <location>
        <begin position="89"/>
        <end position="98"/>
    </location>
</feature>
<reference evidence="9" key="1">
    <citation type="submission" date="2018-07" db="EMBL/GenBank/DDBJ databases">
        <authorList>
            <person name="Quirk P.G."/>
            <person name="Krulwich T.A."/>
        </authorList>
    </citation>
    <scope>NUCLEOTIDE SEQUENCE</scope>
    <source>
        <strain evidence="9">96224</strain>
    </source>
</reference>
<keyword evidence="5 6" id="KW-0539">Nucleus</keyword>
<dbReference type="GO" id="GO:0005634">
    <property type="term" value="C:nucleus"/>
    <property type="evidence" value="ECO:0007669"/>
    <property type="project" value="UniProtKB-SubCell"/>
</dbReference>
<dbReference type="GO" id="GO:0000978">
    <property type="term" value="F:RNA polymerase II cis-regulatory region sequence-specific DNA binding"/>
    <property type="evidence" value="ECO:0007669"/>
    <property type="project" value="TreeGrafter"/>
</dbReference>
<evidence type="ECO:0000256" key="1">
    <source>
        <dbReference type="ARBA" id="ARBA00004123"/>
    </source>
</evidence>
<dbReference type="CDD" id="cd01389">
    <property type="entry name" value="HMG-box_ROX1-like"/>
    <property type="match status" value="1"/>
</dbReference>
<proteinExistence type="predicted"/>
<dbReference type="InterPro" id="IPR050917">
    <property type="entry name" value="SOX_TF"/>
</dbReference>
<evidence type="ECO:0000256" key="6">
    <source>
        <dbReference type="PROSITE-ProRule" id="PRU00267"/>
    </source>
</evidence>
<dbReference type="InterPro" id="IPR009071">
    <property type="entry name" value="HMG_box_dom"/>
</dbReference>
<evidence type="ECO:0000256" key="2">
    <source>
        <dbReference type="ARBA" id="ARBA00023015"/>
    </source>
</evidence>
<dbReference type="PANTHER" id="PTHR45803">
    <property type="entry name" value="SOX100B"/>
    <property type="match status" value="1"/>
</dbReference>
<sequence length="421" mass="48062">MQNNFYSPASDYTSSMQQTQTIKNQVASLHSKSELLRPDNAYFQSTFNPTLYQPAFYQEILNQSCDALIDIEPVRSEEMLSFSSSSTETCGENTSNGPKNPKRIRNVPVRRKETKKHLEPKKGKKGSTSLDRVAKLEKPLSELTKHQTQIPLIDIDAFRPMNSFMLYRKAYQNRAKGWCSQNNHQVVSQVCGTSWLFEPSAVKDKFNEWARIERINHQIAHPEYKFSPNKSVTAKPSKQGLSFESSGSISGDIGYDDRAFQCYTEQYHNNPKFTENNQISFASPSSESVYQHLPREQGADFNCQNDFGFSCRMDNLKDSMPIMNGFHNPDAVHNLNAHDRDQEINYEVHAASFDSMKSYSLFEFPRDQALAFNTMSPADRSDASECLMFTNPRFDNGLCLDDCSIQAVYDAGQQNQLRSFY</sequence>
<dbReference type="InterPro" id="IPR036910">
    <property type="entry name" value="HMG_box_dom_sf"/>
</dbReference>
<feature type="DNA-binding region" description="HMG box" evidence="6">
    <location>
        <begin position="157"/>
        <end position="225"/>
    </location>
</feature>
<dbReference type="PANTHER" id="PTHR45803:SF5">
    <property type="entry name" value="SOX100B"/>
    <property type="match status" value="1"/>
</dbReference>
<dbReference type="Pfam" id="PF00505">
    <property type="entry name" value="HMG_box"/>
    <property type="match status" value="1"/>
</dbReference>
<dbReference type="Gene3D" id="1.10.30.10">
    <property type="entry name" value="High mobility group box domain"/>
    <property type="match status" value="1"/>
</dbReference>
<feature type="domain" description="HMG box" evidence="8">
    <location>
        <begin position="157"/>
        <end position="225"/>
    </location>
</feature>
<evidence type="ECO:0000256" key="4">
    <source>
        <dbReference type="ARBA" id="ARBA00023163"/>
    </source>
</evidence>
<evidence type="ECO:0000259" key="8">
    <source>
        <dbReference type="PROSITE" id="PS50118"/>
    </source>
</evidence>
<organism evidence="9">
    <name type="scientific">Blumeria graminis f. sp. tritici 96224</name>
    <dbReference type="NCBI Taxonomy" id="1268274"/>
    <lineage>
        <taxon>Eukaryota</taxon>
        <taxon>Fungi</taxon>
        <taxon>Dikarya</taxon>
        <taxon>Ascomycota</taxon>
        <taxon>Pezizomycotina</taxon>
        <taxon>Leotiomycetes</taxon>
        <taxon>Erysiphales</taxon>
        <taxon>Erysiphaceae</taxon>
        <taxon>Blumeria</taxon>
    </lineage>
</organism>
<keyword evidence="3 6" id="KW-0238">DNA-binding</keyword>
<feature type="region of interest" description="Disordered" evidence="7">
    <location>
        <begin position="82"/>
        <end position="131"/>
    </location>
</feature>
<dbReference type="AlphaFoldDB" id="A0A381L3E7"/>
<evidence type="ECO:0000256" key="5">
    <source>
        <dbReference type="ARBA" id="ARBA00023242"/>
    </source>
</evidence>
<evidence type="ECO:0000256" key="3">
    <source>
        <dbReference type="ARBA" id="ARBA00023125"/>
    </source>
</evidence>
<dbReference type="SUPFAM" id="SSF47095">
    <property type="entry name" value="HMG-box"/>
    <property type="match status" value="1"/>
</dbReference>
<dbReference type="PROSITE" id="PS50118">
    <property type="entry name" value="HMG_BOX_2"/>
    <property type="match status" value="1"/>
</dbReference>
<dbReference type="OrthoDB" id="2307332at2759"/>